<evidence type="ECO:0000313" key="1">
    <source>
        <dbReference type="EMBL" id="GEU63453.1"/>
    </source>
</evidence>
<dbReference type="AlphaFoldDB" id="A0A6L2LNU4"/>
<proteinExistence type="predicted"/>
<protein>
    <submittedName>
        <fullName evidence="1">Sec12-like protein 2</fullName>
    </submittedName>
</protein>
<organism evidence="1">
    <name type="scientific">Tanacetum cinerariifolium</name>
    <name type="common">Dalmatian daisy</name>
    <name type="synonym">Chrysanthemum cinerariifolium</name>
    <dbReference type="NCBI Taxonomy" id="118510"/>
    <lineage>
        <taxon>Eukaryota</taxon>
        <taxon>Viridiplantae</taxon>
        <taxon>Streptophyta</taxon>
        <taxon>Embryophyta</taxon>
        <taxon>Tracheophyta</taxon>
        <taxon>Spermatophyta</taxon>
        <taxon>Magnoliopsida</taxon>
        <taxon>eudicotyledons</taxon>
        <taxon>Gunneridae</taxon>
        <taxon>Pentapetalae</taxon>
        <taxon>asterids</taxon>
        <taxon>campanulids</taxon>
        <taxon>Asterales</taxon>
        <taxon>Asteraceae</taxon>
        <taxon>Asteroideae</taxon>
        <taxon>Anthemideae</taxon>
        <taxon>Anthemidinae</taxon>
        <taxon>Tanacetum</taxon>
    </lineage>
</organism>
<comment type="caution">
    <text evidence="1">The sequence shown here is derived from an EMBL/GenBank/DDBJ whole genome shotgun (WGS) entry which is preliminary data.</text>
</comment>
<name>A0A6L2LNU4_TANCI</name>
<sequence>MKVTAVVLPKLRPPTCKYGETCQEANTCQMVMLFMMLNIQIEAVLLSSLICLTLTERLENINGDSRKWCLLKSFLHFLKSLTVKETCLFSPIDRKQALNDDDSFVNRLREFTSLAERSGPGRVWDISSSVAKASLPSIQDEIFRFCSGTIQGDVHILCTRSMKVHTVVKKAHLGLVTALLFSSVIKGCLELSFDSDDVMSISRIKCLTLAELILP</sequence>
<dbReference type="EMBL" id="BKCJ010004848">
    <property type="protein sequence ID" value="GEU63453.1"/>
    <property type="molecule type" value="Genomic_DNA"/>
</dbReference>
<gene>
    <name evidence="1" type="ORF">Tci_035431</name>
</gene>
<reference evidence="1" key="1">
    <citation type="journal article" date="2019" name="Sci. Rep.">
        <title>Draft genome of Tanacetum cinerariifolium, the natural source of mosquito coil.</title>
        <authorList>
            <person name="Yamashiro T."/>
            <person name="Shiraishi A."/>
            <person name="Satake H."/>
            <person name="Nakayama K."/>
        </authorList>
    </citation>
    <scope>NUCLEOTIDE SEQUENCE</scope>
</reference>
<accession>A0A6L2LNU4</accession>